<evidence type="ECO:0000313" key="2">
    <source>
        <dbReference type="Proteomes" id="UP000061809"/>
    </source>
</evidence>
<evidence type="ECO:0008006" key="3">
    <source>
        <dbReference type="Google" id="ProtNLM"/>
    </source>
</evidence>
<dbReference type="PATRIC" id="fig|246787.4.peg.4906"/>
<dbReference type="InterPro" id="IPR045538">
    <property type="entry name" value="CIS_TMP"/>
</dbReference>
<dbReference type="KEGG" id="bcel:BcellWH2_04750"/>
<dbReference type="Pfam" id="PF19268">
    <property type="entry name" value="CIS_TMP"/>
    <property type="match status" value="1"/>
</dbReference>
<evidence type="ECO:0000313" key="1">
    <source>
        <dbReference type="EMBL" id="ALJ61961.1"/>
    </source>
</evidence>
<dbReference type="Proteomes" id="UP000061809">
    <property type="component" value="Chromosome"/>
</dbReference>
<sequence length="411" mass="45627">MKNEKIDMSRESDTFHVSQDGVYTITGTNSRHGITVSAGVRATIFLQDVNLCDLGDMGVAFHIAENCHITVILEGKNILHSGREMAAIQLRKQSVLNIKGNGKLIAYGGEGAAGIGCGYATECGDIIIESGTIEAYAGYQHETSWRAGSAGIGGAGQYAGRKSKCGNIIILGGKIIAKRDKGNWDIGPGDEGTCGNVKVNKNAIAPDMCVYGFATSEPTHTPIPTPNPEPTPHFGTEQYGDLKHIPIPNAGLAILSPFLPMLFMRLNMLSQDRRSFNSNESKVRAIFILQRLIANEDREYDEKDLFLNRLLINYPSNEPLPKRVELNQDELNTIDSLLETAKTNWSKMRNTSIRALQESFLNRAGFIEKTEWECTLTVEERAYDILLDSIPWSYKLVRFPWMENILKVNWR</sequence>
<reference evidence="1 2" key="1">
    <citation type="journal article" date="2015" name="Science">
        <title>Genetic determinants of in vivo fitness and diet responsiveness in multiple human gut Bacteroides.</title>
        <authorList>
            <person name="Wu M."/>
            <person name="McNulty N.P."/>
            <person name="Rodionov D.A."/>
            <person name="Khoroshkin M.S."/>
            <person name="Griffin N.W."/>
            <person name="Cheng J."/>
            <person name="Latreille P."/>
            <person name="Kerstetter R.A."/>
            <person name="Terrapon N."/>
            <person name="Henrissat B."/>
            <person name="Osterman A.L."/>
            <person name="Gordon J.I."/>
        </authorList>
    </citation>
    <scope>NUCLEOTIDE SEQUENCE [LARGE SCALE GENOMIC DNA]</scope>
    <source>
        <strain evidence="1 2">WH2</strain>
    </source>
</reference>
<protein>
    <recommendedName>
        <fullName evidence="3">Carbohydrate-binding domain-containing protein</fullName>
    </recommendedName>
</protein>
<dbReference type="EMBL" id="CP012801">
    <property type="protein sequence ID" value="ALJ61961.1"/>
    <property type="molecule type" value="Genomic_DNA"/>
</dbReference>
<dbReference type="RefSeq" id="WP_029427634.1">
    <property type="nucleotide sequence ID" value="NZ_CP012801.1"/>
</dbReference>
<accession>A0A0P0G2M0</accession>
<dbReference type="AlphaFoldDB" id="A0A0P0G2M0"/>
<organism evidence="1 2">
    <name type="scientific">Bacteroides cellulosilyticus</name>
    <dbReference type="NCBI Taxonomy" id="246787"/>
    <lineage>
        <taxon>Bacteria</taxon>
        <taxon>Pseudomonadati</taxon>
        <taxon>Bacteroidota</taxon>
        <taxon>Bacteroidia</taxon>
        <taxon>Bacteroidales</taxon>
        <taxon>Bacteroidaceae</taxon>
        <taxon>Bacteroides</taxon>
    </lineage>
</organism>
<proteinExistence type="predicted"/>
<name>A0A0P0G2M0_9BACE</name>
<gene>
    <name evidence="1" type="ORF">BcellWH2_04750</name>
</gene>